<dbReference type="AlphaFoldDB" id="A0A1Y2HRK4"/>
<dbReference type="SUPFAM" id="SSF56112">
    <property type="entry name" value="Protein kinase-like (PK-like)"/>
    <property type="match status" value="1"/>
</dbReference>
<evidence type="ECO:0000256" key="5">
    <source>
        <dbReference type="ARBA" id="ARBA00022741"/>
    </source>
</evidence>
<dbReference type="Gene3D" id="3.30.200.20">
    <property type="entry name" value="Phosphorylase Kinase, domain 1"/>
    <property type="match status" value="1"/>
</dbReference>
<organism evidence="11 12">
    <name type="scientific">Catenaria anguillulae PL171</name>
    <dbReference type="NCBI Taxonomy" id="765915"/>
    <lineage>
        <taxon>Eukaryota</taxon>
        <taxon>Fungi</taxon>
        <taxon>Fungi incertae sedis</taxon>
        <taxon>Blastocladiomycota</taxon>
        <taxon>Blastocladiomycetes</taxon>
        <taxon>Blastocladiales</taxon>
        <taxon>Catenariaceae</taxon>
        <taxon>Catenaria</taxon>
    </lineage>
</organism>
<accession>A0A1Y2HRK4</accession>
<keyword evidence="4" id="KW-0808">Transferase</keyword>
<sequence>MKPAPANPHQPTKPRKRSRWADSDSDNDQADHLHTKTKAKAKVKTPAAPAAAAAPAPASSLKRAKLQDSTPPPPPPRSPSPPPLPAPLIHSHYPPATDSRLPPCRSVDCYEKLNRIDEGAYGIVYRARCKSSSQIVALKRLKLDATTDRSGFPITALREMSALLRMRAHPHIVHVREVVVGASLSSVFMVMEFVDHDLKTLLGAMKDGTNGGFRPSEVKTLMRQLLSAVDFLHARCRMVHRDLKTSNLLMTNDGVLKVADFGLIRKLTCSQDDPADNKCTTYSSKLTPLVVTLWYRPPDLLLGAQSYDAKLDMWSIGCIFAELVTCDALFPGQGELDQIDRILKVLGTPPAALRALPNAKALNLTRHGNGCGLREKVPGMSVQAYALLGRLLAYEPENRVSARDALDHAYFRSHPPPKDPSMFPSFPSKASGEVKKRDSPSAPMAHHGHNNGGASGNNSTGSSSSASAVTSMLFGHASAGSASGGMDMSKAAALERQVESAFRLRY</sequence>
<keyword evidence="6 11" id="KW-0418">Kinase</keyword>
<evidence type="ECO:0000256" key="1">
    <source>
        <dbReference type="ARBA" id="ARBA00004123"/>
    </source>
</evidence>
<evidence type="ECO:0000259" key="10">
    <source>
        <dbReference type="PROSITE" id="PS50011"/>
    </source>
</evidence>
<feature type="region of interest" description="Disordered" evidence="9">
    <location>
        <begin position="411"/>
        <end position="466"/>
    </location>
</feature>
<dbReference type="GO" id="GO:0005524">
    <property type="term" value="F:ATP binding"/>
    <property type="evidence" value="ECO:0007669"/>
    <property type="project" value="UniProtKB-KW"/>
</dbReference>
<evidence type="ECO:0000313" key="11">
    <source>
        <dbReference type="EMBL" id="ORZ35762.1"/>
    </source>
</evidence>
<dbReference type="Pfam" id="PF00069">
    <property type="entry name" value="Pkinase"/>
    <property type="match status" value="1"/>
</dbReference>
<dbReference type="Gene3D" id="1.10.510.10">
    <property type="entry name" value="Transferase(Phosphotransferase) domain 1"/>
    <property type="match status" value="1"/>
</dbReference>
<protein>
    <submittedName>
        <fullName evidence="11">Kinase-like domain-containing protein</fullName>
    </submittedName>
</protein>
<dbReference type="GO" id="GO:0010556">
    <property type="term" value="P:regulation of macromolecule biosynthetic process"/>
    <property type="evidence" value="ECO:0007669"/>
    <property type="project" value="UniProtKB-ARBA"/>
</dbReference>
<name>A0A1Y2HRK4_9FUNG</name>
<evidence type="ECO:0000256" key="6">
    <source>
        <dbReference type="ARBA" id="ARBA00022777"/>
    </source>
</evidence>
<keyword evidence="7" id="KW-0067">ATP-binding</keyword>
<keyword evidence="8" id="KW-0539">Nucleus</keyword>
<dbReference type="PANTHER" id="PTHR24056:SF107">
    <property type="entry name" value="CYCLIN-DEPENDENT KINASE 11A-RELATED"/>
    <property type="match status" value="1"/>
</dbReference>
<dbReference type="GO" id="GO:0004674">
    <property type="term" value="F:protein serine/threonine kinase activity"/>
    <property type="evidence" value="ECO:0007669"/>
    <property type="project" value="UniProtKB-KW"/>
</dbReference>
<dbReference type="InterPro" id="IPR008271">
    <property type="entry name" value="Ser/Thr_kinase_AS"/>
</dbReference>
<dbReference type="Proteomes" id="UP000193411">
    <property type="component" value="Unassembled WGS sequence"/>
</dbReference>
<comment type="caution">
    <text evidence="11">The sequence shown here is derived from an EMBL/GenBank/DDBJ whole genome shotgun (WGS) entry which is preliminary data.</text>
</comment>
<feature type="compositionally biased region" description="Pro residues" evidence="9">
    <location>
        <begin position="70"/>
        <end position="86"/>
    </location>
</feature>
<gene>
    <name evidence="11" type="ORF">BCR44DRAFT_118110</name>
</gene>
<dbReference type="InterPro" id="IPR000719">
    <property type="entry name" value="Prot_kinase_dom"/>
</dbReference>
<dbReference type="GO" id="GO:0005634">
    <property type="term" value="C:nucleus"/>
    <property type="evidence" value="ECO:0007669"/>
    <property type="project" value="UniProtKB-SubCell"/>
</dbReference>
<evidence type="ECO:0000313" key="12">
    <source>
        <dbReference type="Proteomes" id="UP000193411"/>
    </source>
</evidence>
<comment type="subcellular location">
    <subcellularLocation>
        <location evidence="1">Nucleus</location>
    </subcellularLocation>
</comment>
<dbReference type="PROSITE" id="PS00108">
    <property type="entry name" value="PROTEIN_KINASE_ST"/>
    <property type="match status" value="1"/>
</dbReference>
<comment type="similarity">
    <text evidence="2">Belongs to the protein kinase superfamily. CMGC Ser/Thr protein kinase family. CDC2/CDKX subfamily.</text>
</comment>
<evidence type="ECO:0000256" key="3">
    <source>
        <dbReference type="ARBA" id="ARBA00022527"/>
    </source>
</evidence>
<feature type="domain" description="Protein kinase" evidence="10">
    <location>
        <begin position="110"/>
        <end position="411"/>
    </location>
</feature>
<dbReference type="PANTHER" id="PTHR24056">
    <property type="entry name" value="CELL DIVISION PROTEIN KINASE"/>
    <property type="match status" value="1"/>
</dbReference>
<keyword evidence="3" id="KW-0723">Serine/threonine-protein kinase</keyword>
<keyword evidence="5" id="KW-0547">Nucleotide-binding</keyword>
<dbReference type="PROSITE" id="PS50011">
    <property type="entry name" value="PROTEIN_KINASE_DOM"/>
    <property type="match status" value="1"/>
</dbReference>
<evidence type="ECO:0000256" key="7">
    <source>
        <dbReference type="ARBA" id="ARBA00022840"/>
    </source>
</evidence>
<dbReference type="GO" id="GO:0007346">
    <property type="term" value="P:regulation of mitotic cell cycle"/>
    <property type="evidence" value="ECO:0007669"/>
    <property type="project" value="TreeGrafter"/>
</dbReference>
<dbReference type="InterPro" id="IPR011009">
    <property type="entry name" value="Kinase-like_dom_sf"/>
</dbReference>
<evidence type="ECO:0000256" key="4">
    <source>
        <dbReference type="ARBA" id="ARBA00022679"/>
    </source>
</evidence>
<dbReference type="GO" id="GO:0080090">
    <property type="term" value="P:regulation of primary metabolic process"/>
    <property type="evidence" value="ECO:0007669"/>
    <property type="project" value="UniProtKB-ARBA"/>
</dbReference>
<feature type="region of interest" description="Disordered" evidence="9">
    <location>
        <begin position="1"/>
        <end position="101"/>
    </location>
</feature>
<proteinExistence type="inferred from homology"/>
<feature type="compositionally biased region" description="Low complexity" evidence="9">
    <location>
        <begin position="456"/>
        <end position="466"/>
    </location>
</feature>
<dbReference type="FunFam" id="1.10.510.10:FF:000624">
    <property type="entry name" value="Mitogen-activated protein kinase"/>
    <property type="match status" value="1"/>
</dbReference>
<dbReference type="EMBL" id="MCFL01000020">
    <property type="protein sequence ID" value="ORZ35762.1"/>
    <property type="molecule type" value="Genomic_DNA"/>
</dbReference>
<keyword evidence="12" id="KW-1185">Reference proteome</keyword>
<evidence type="ECO:0000256" key="2">
    <source>
        <dbReference type="ARBA" id="ARBA00006485"/>
    </source>
</evidence>
<feature type="compositionally biased region" description="Low complexity" evidence="9">
    <location>
        <begin position="44"/>
        <end position="58"/>
    </location>
</feature>
<dbReference type="FunFam" id="3.30.200.20:FF:000172">
    <property type="entry name" value="cyclin-dependent kinase G-2 isoform X1"/>
    <property type="match status" value="1"/>
</dbReference>
<evidence type="ECO:0000256" key="9">
    <source>
        <dbReference type="SAM" id="MobiDB-lite"/>
    </source>
</evidence>
<dbReference type="InterPro" id="IPR050108">
    <property type="entry name" value="CDK"/>
</dbReference>
<dbReference type="STRING" id="765915.A0A1Y2HRK4"/>
<dbReference type="OrthoDB" id="1732493at2759"/>
<dbReference type="SMART" id="SM00220">
    <property type="entry name" value="S_TKc"/>
    <property type="match status" value="1"/>
</dbReference>
<reference evidence="11 12" key="1">
    <citation type="submission" date="2016-07" db="EMBL/GenBank/DDBJ databases">
        <title>Pervasive Adenine N6-methylation of Active Genes in Fungi.</title>
        <authorList>
            <consortium name="DOE Joint Genome Institute"/>
            <person name="Mondo S.J."/>
            <person name="Dannebaum R.O."/>
            <person name="Kuo R.C."/>
            <person name="Labutti K."/>
            <person name="Haridas S."/>
            <person name="Kuo A."/>
            <person name="Salamov A."/>
            <person name="Ahrendt S.R."/>
            <person name="Lipzen A."/>
            <person name="Sullivan W."/>
            <person name="Andreopoulos W.B."/>
            <person name="Clum A."/>
            <person name="Lindquist E."/>
            <person name="Daum C."/>
            <person name="Ramamoorthy G.K."/>
            <person name="Gryganskyi A."/>
            <person name="Culley D."/>
            <person name="Magnuson J.K."/>
            <person name="James T.Y."/>
            <person name="O'Malley M.A."/>
            <person name="Stajich J.E."/>
            <person name="Spatafora J.W."/>
            <person name="Visel A."/>
            <person name="Grigoriev I.V."/>
        </authorList>
    </citation>
    <scope>NUCLEOTIDE SEQUENCE [LARGE SCALE GENOMIC DNA]</scope>
    <source>
        <strain evidence="11 12">PL171</strain>
    </source>
</reference>
<evidence type="ECO:0000256" key="8">
    <source>
        <dbReference type="ARBA" id="ARBA00023242"/>
    </source>
</evidence>